<reference evidence="9" key="1">
    <citation type="journal article" date="2021" name="PeerJ">
        <title>Extensive microbial diversity within the chicken gut microbiome revealed by metagenomics and culture.</title>
        <authorList>
            <person name="Gilroy R."/>
            <person name="Ravi A."/>
            <person name="Getino M."/>
            <person name="Pursley I."/>
            <person name="Horton D.L."/>
            <person name="Alikhan N.F."/>
            <person name="Baker D."/>
            <person name="Gharbi K."/>
            <person name="Hall N."/>
            <person name="Watson M."/>
            <person name="Adriaenssens E.M."/>
            <person name="Foster-Nyarko E."/>
            <person name="Jarju S."/>
            <person name="Secka A."/>
            <person name="Antonio M."/>
            <person name="Oren A."/>
            <person name="Chaudhuri R.R."/>
            <person name="La Ragione R."/>
            <person name="Hildebrand F."/>
            <person name="Pallen M.J."/>
        </authorList>
    </citation>
    <scope>NUCLEOTIDE SEQUENCE</scope>
    <source>
        <strain evidence="9">26628</strain>
    </source>
</reference>
<comment type="subcellular location">
    <subcellularLocation>
        <location evidence="1">Cell membrane</location>
        <topology evidence="1">Multi-pass membrane protein</topology>
    </subcellularLocation>
</comment>
<feature type="transmembrane region" description="Helical" evidence="7">
    <location>
        <begin position="270"/>
        <end position="287"/>
    </location>
</feature>
<accession>A0A9D1VUF4</accession>
<feature type="transmembrane region" description="Helical" evidence="7">
    <location>
        <begin position="128"/>
        <end position="147"/>
    </location>
</feature>
<dbReference type="SUPFAM" id="SSF103473">
    <property type="entry name" value="MFS general substrate transporter"/>
    <property type="match status" value="1"/>
</dbReference>
<dbReference type="PANTHER" id="PTHR23514">
    <property type="entry name" value="BYPASS OF STOP CODON PROTEIN 6"/>
    <property type="match status" value="1"/>
</dbReference>
<dbReference type="InterPro" id="IPR020846">
    <property type="entry name" value="MFS_dom"/>
</dbReference>
<dbReference type="AlphaFoldDB" id="A0A9D1VUF4"/>
<evidence type="ECO:0000256" key="6">
    <source>
        <dbReference type="ARBA" id="ARBA00023136"/>
    </source>
</evidence>
<organism evidence="9 10">
    <name type="scientific">Candidatus Borkfalkia faecigallinarum</name>
    <dbReference type="NCBI Taxonomy" id="2838509"/>
    <lineage>
        <taxon>Bacteria</taxon>
        <taxon>Bacillati</taxon>
        <taxon>Bacillota</taxon>
        <taxon>Clostridia</taxon>
        <taxon>Christensenellales</taxon>
        <taxon>Christensenellaceae</taxon>
        <taxon>Candidatus Borkfalkia</taxon>
    </lineage>
</organism>
<evidence type="ECO:0000256" key="1">
    <source>
        <dbReference type="ARBA" id="ARBA00004651"/>
    </source>
</evidence>
<feature type="transmembrane region" description="Helical" evidence="7">
    <location>
        <begin position="325"/>
        <end position="347"/>
    </location>
</feature>
<dbReference type="InterPro" id="IPR036259">
    <property type="entry name" value="MFS_trans_sf"/>
</dbReference>
<gene>
    <name evidence="9" type="ORF">H9737_03810</name>
</gene>
<evidence type="ECO:0000256" key="5">
    <source>
        <dbReference type="ARBA" id="ARBA00022989"/>
    </source>
</evidence>
<dbReference type="EMBL" id="DXFD01000058">
    <property type="protein sequence ID" value="HIX46798.1"/>
    <property type="molecule type" value="Genomic_DNA"/>
</dbReference>
<dbReference type="GO" id="GO:0005886">
    <property type="term" value="C:plasma membrane"/>
    <property type="evidence" value="ECO:0007669"/>
    <property type="project" value="UniProtKB-SubCell"/>
</dbReference>
<protein>
    <submittedName>
        <fullName evidence="9">MFS transporter</fullName>
    </submittedName>
</protein>
<evidence type="ECO:0000313" key="9">
    <source>
        <dbReference type="EMBL" id="HIX46798.1"/>
    </source>
</evidence>
<name>A0A9D1VUF4_9FIRM</name>
<feature type="transmembrane region" description="Helical" evidence="7">
    <location>
        <begin position="95"/>
        <end position="116"/>
    </location>
</feature>
<dbReference type="PROSITE" id="PS50850">
    <property type="entry name" value="MFS"/>
    <property type="match status" value="1"/>
</dbReference>
<feature type="transmembrane region" description="Helical" evidence="7">
    <location>
        <begin position="70"/>
        <end position="89"/>
    </location>
</feature>
<dbReference type="PANTHER" id="PTHR23514:SF3">
    <property type="entry name" value="BYPASS OF STOP CODON PROTEIN 6"/>
    <property type="match status" value="1"/>
</dbReference>
<feature type="transmembrane region" description="Helical" evidence="7">
    <location>
        <begin position="199"/>
        <end position="220"/>
    </location>
</feature>
<reference evidence="9" key="2">
    <citation type="submission" date="2021-04" db="EMBL/GenBank/DDBJ databases">
        <authorList>
            <person name="Gilroy R."/>
        </authorList>
    </citation>
    <scope>NUCLEOTIDE SEQUENCE</scope>
    <source>
        <strain evidence="9">26628</strain>
    </source>
</reference>
<proteinExistence type="inferred from homology"/>
<feature type="transmembrane region" description="Helical" evidence="7">
    <location>
        <begin position="353"/>
        <end position="373"/>
    </location>
</feature>
<keyword evidence="5 7" id="KW-1133">Transmembrane helix</keyword>
<dbReference type="InterPro" id="IPR011701">
    <property type="entry name" value="MFS"/>
</dbReference>
<evidence type="ECO:0000256" key="7">
    <source>
        <dbReference type="SAM" id="Phobius"/>
    </source>
</evidence>
<keyword evidence="6 7" id="KW-0472">Membrane</keyword>
<sequence>MYSLLLILIYIAFISLGLPDSLVGSGWPAMHADLGVPVSYMGIVTMIISGGTIVSSLLSEKLTKKFGTRHVTVVSVFLTAAAMLGFSFADRFWMLLLFGVPYGLGAGAIDAALNNYIALHYKARHMNWLHCFWGVGTIVSPFVMSHALSHANWQGGFRIIGLVQLGIALLLLCTLPVWKIHSRTEEAGGEKVLGLRGALRIRGVPLLLIGFFAYCAAEATAMNWASTYFAEVKGVADEQAAQFASLFYIGITSSRFLCGFLSDKLGDRKMILAGATVLLGGIVLLLIPAPNALAIAGFVIIGFGCGPVYPSIVHSTPDNFGAENSGAIIGIQMASAYVGSTFIPPLFGLLGRALGFAVLPFFLLVFLFLMITMTELTFRIAKKAPHTQP</sequence>
<evidence type="ECO:0000256" key="3">
    <source>
        <dbReference type="ARBA" id="ARBA00022448"/>
    </source>
</evidence>
<keyword evidence="3" id="KW-0813">Transport</keyword>
<keyword evidence="4 7" id="KW-0812">Transmembrane</keyword>
<dbReference type="InterPro" id="IPR051788">
    <property type="entry name" value="MFS_Transporter"/>
</dbReference>
<evidence type="ECO:0000259" key="8">
    <source>
        <dbReference type="PROSITE" id="PS50850"/>
    </source>
</evidence>
<comment type="caution">
    <text evidence="9">The sequence shown here is derived from an EMBL/GenBank/DDBJ whole genome shotgun (WGS) entry which is preliminary data.</text>
</comment>
<evidence type="ECO:0000313" key="10">
    <source>
        <dbReference type="Proteomes" id="UP000824249"/>
    </source>
</evidence>
<comment type="similarity">
    <text evidence="2">Belongs to the major facilitator superfamily.</text>
</comment>
<evidence type="ECO:0000256" key="4">
    <source>
        <dbReference type="ARBA" id="ARBA00022692"/>
    </source>
</evidence>
<dbReference type="GO" id="GO:0022857">
    <property type="term" value="F:transmembrane transporter activity"/>
    <property type="evidence" value="ECO:0007669"/>
    <property type="project" value="InterPro"/>
</dbReference>
<feature type="domain" description="Major facilitator superfamily (MFS) profile" evidence="8">
    <location>
        <begin position="5"/>
        <end position="375"/>
    </location>
</feature>
<dbReference type="Gene3D" id="1.20.1250.20">
    <property type="entry name" value="MFS general substrate transporter like domains"/>
    <property type="match status" value="1"/>
</dbReference>
<feature type="transmembrane region" description="Helical" evidence="7">
    <location>
        <begin position="159"/>
        <end position="178"/>
    </location>
</feature>
<feature type="transmembrane region" description="Helical" evidence="7">
    <location>
        <begin position="38"/>
        <end position="58"/>
    </location>
</feature>
<dbReference type="Proteomes" id="UP000824249">
    <property type="component" value="Unassembled WGS sequence"/>
</dbReference>
<evidence type="ECO:0000256" key="2">
    <source>
        <dbReference type="ARBA" id="ARBA00008335"/>
    </source>
</evidence>
<dbReference type="Pfam" id="PF07690">
    <property type="entry name" value="MFS_1"/>
    <property type="match status" value="1"/>
</dbReference>
<feature type="transmembrane region" description="Helical" evidence="7">
    <location>
        <begin position="293"/>
        <end position="313"/>
    </location>
</feature>